<evidence type="ECO:0000256" key="1">
    <source>
        <dbReference type="SAM" id="MobiDB-lite"/>
    </source>
</evidence>
<feature type="region of interest" description="Disordered" evidence="1">
    <location>
        <begin position="143"/>
        <end position="164"/>
    </location>
</feature>
<proteinExistence type="predicted"/>
<reference evidence="3" key="1">
    <citation type="submission" date="2024-07" db="EMBL/GenBank/DDBJ databases">
        <title>Two chromosome-level genome assemblies of Korean endemic species Abeliophyllum distichum and Forsythia ovata (Oleaceae).</title>
        <authorList>
            <person name="Jang H."/>
        </authorList>
    </citation>
    <scope>NUCLEOTIDE SEQUENCE [LARGE SCALE GENOMIC DNA]</scope>
</reference>
<accession>A0ABD1VMK4</accession>
<keyword evidence="3" id="KW-1185">Reference proteome</keyword>
<evidence type="ECO:0000313" key="2">
    <source>
        <dbReference type="EMBL" id="KAL2538590.1"/>
    </source>
</evidence>
<dbReference type="EMBL" id="JBFOLJ010000005">
    <property type="protein sequence ID" value="KAL2538590.1"/>
    <property type="molecule type" value="Genomic_DNA"/>
</dbReference>
<protein>
    <submittedName>
        <fullName evidence="2">Phosphatidylinositol transfer protein SEC14</fullName>
    </submittedName>
</protein>
<dbReference type="AlphaFoldDB" id="A0ABD1VMK4"/>
<evidence type="ECO:0000313" key="3">
    <source>
        <dbReference type="Proteomes" id="UP001604277"/>
    </source>
</evidence>
<organism evidence="2 3">
    <name type="scientific">Forsythia ovata</name>
    <dbReference type="NCBI Taxonomy" id="205694"/>
    <lineage>
        <taxon>Eukaryota</taxon>
        <taxon>Viridiplantae</taxon>
        <taxon>Streptophyta</taxon>
        <taxon>Embryophyta</taxon>
        <taxon>Tracheophyta</taxon>
        <taxon>Spermatophyta</taxon>
        <taxon>Magnoliopsida</taxon>
        <taxon>eudicotyledons</taxon>
        <taxon>Gunneridae</taxon>
        <taxon>Pentapetalae</taxon>
        <taxon>asterids</taxon>
        <taxon>lamiids</taxon>
        <taxon>Lamiales</taxon>
        <taxon>Oleaceae</taxon>
        <taxon>Forsythieae</taxon>
        <taxon>Forsythia</taxon>
    </lineage>
</organism>
<sequence length="164" mass="18728">MGTRGNDQTSCFLLHRKHTFGYIIRNQETKKYVHEVVAGTEEVVVTNVLEAKKPTEKEMPPQSEAECEVEKVEKPAVEKVVEDGDVEENKITGSASFKEESNNVDDVIDPQKKALDEFKLLIPEALNKHEFTALPLLLAAKKEEKKHEEKKEEEPKVEEKKEKE</sequence>
<dbReference type="Proteomes" id="UP001604277">
    <property type="component" value="Unassembled WGS sequence"/>
</dbReference>
<gene>
    <name evidence="2" type="ORF">Fot_19981</name>
</gene>
<comment type="caution">
    <text evidence="2">The sequence shown here is derived from an EMBL/GenBank/DDBJ whole genome shotgun (WGS) entry which is preliminary data.</text>
</comment>
<name>A0ABD1VMK4_9LAMI</name>